<name>A0ABU1GPS6_9GAMM</name>
<organism evidence="9 10">
    <name type="scientific">Halomonas mongoliensis</name>
    <dbReference type="NCBI Taxonomy" id="321265"/>
    <lineage>
        <taxon>Bacteria</taxon>
        <taxon>Pseudomonadati</taxon>
        <taxon>Pseudomonadota</taxon>
        <taxon>Gammaproteobacteria</taxon>
        <taxon>Oceanospirillales</taxon>
        <taxon>Halomonadaceae</taxon>
        <taxon>Halomonas</taxon>
    </lineage>
</organism>
<keyword evidence="10" id="KW-1185">Reference proteome</keyword>
<dbReference type="Proteomes" id="UP001252270">
    <property type="component" value="Unassembled WGS sequence"/>
</dbReference>
<evidence type="ECO:0000313" key="9">
    <source>
        <dbReference type="EMBL" id="MDR5893571.1"/>
    </source>
</evidence>
<dbReference type="InterPro" id="IPR022764">
    <property type="entry name" value="Peptidase_S54_rhomboid_dom"/>
</dbReference>
<keyword evidence="6 7" id="KW-0472">Membrane</keyword>
<feature type="transmembrane region" description="Helical" evidence="7">
    <location>
        <begin position="78"/>
        <end position="96"/>
    </location>
</feature>
<dbReference type="InterPro" id="IPR035952">
    <property type="entry name" value="Rhomboid-like_sf"/>
</dbReference>
<dbReference type="RefSeq" id="WP_309637141.1">
    <property type="nucleotide sequence ID" value="NZ_JARWAL010000010.1"/>
</dbReference>
<accession>A0ABU1GPS6</accession>
<evidence type="ECO:0000256" key="5">
    <source>
        <dbReference type="ARBA" id="ARBA00022989"/>
    </source>
</evidence>
<proteinExistence type="predicted"/>
<protein>
    <submittedName>
        <fullName evidence="9">Rhomboid family intramembrane serine protease</fullName>
        <ecNumber evidence="9">3.4.21.-</ecNumber>
    </submittedName>
</protein>
<comment type="caution">
    <text evidence="9">The sequence shown here is derived from an EMBL/GenBank/DDBJ whole genome shotgun (WGS) entry which is preliminary data.</text>
</comment>
<dbReference type="SUPFAM" id="SSF144091">
    <property type="entry name" value="Rhomboid-like"/>
    <property type="match status" value="1"/>
</dbReference>
<dbReference type="PANTHER" id="PTHR43066:SF26">
    <property type="entry name" value="RHOMBOID PROTEASE GLPG"/>
    <property type="match status" value="1"/>
</dbReference>
<feature type="transmembrane region" description="Helical" evidence="7">
    <location>
        <begin position="133"/>
        <end position="152"/>
    </location>
</feature>
<dbReference type="PANTHER" id="PTHR43066">
    <property type="entry name" value="RHOMBOID-RELATED PROTEIN"/>
    <property type="match status" value="1"/>
</dbReference>
<evidence type="ECO:0000256" key="6">
    <source>
        <dbReference type="ARBA" id="ARBA00023136"/>
    </source>
</evidence>
<keyword evidence="9" id="KW-0378">Hydrolase</keyword>
<keyword evidence="4 7" id="KW-0812">Transmembrane</keyword>
<comment type="subcellular location">
    <subcellularLocation>
        <location evidence="1">Membrane</location>
        <topology evidence="1">Multi-pass membrane protein</topology>
    </subcellularLocation>
</comment>
<evidence type="ECO:0000313" key="10">
    <source>
        <dbReference type="Proteomes" id="UP001252270"/>
    </source>
</evidence>
<evidence type="ECO:0000256" key="7">
    <source>
        <dbReference type="SAM" id="Phobius"/>
    </source>
</evidence>
<feature type="transmembrane region" description="Helical" evidence="7">
    <location>
        <begin position="108"/>
        <end position="127"/>
    </location>
</feature>
<dbReference type="EMBL" id="JARWAL010000010">
    <property type="protein sequence ID" value="MDR5893571.1"/>
    <property type="molecule type" value="Genomic_DNA"/>
</dbReference>
<evidence type="ECO:0000256" key="2">
    <source>
        <dbReference type="ARBA" id="ARBA00022475"/>
    </source>
</evidence>
<dbReference type="GO" id="GO:0008233">
    <property type="term" value="F:peptidase activity"/>
    <property type="evidence" value="ECO:0007669"/>
    <property type="project" value="UniProtKB-KW"/>
</dbReference>
<dbReference type="Pfam" id="PF01694">
    <property type="entry name" value="Rhomboid"/>
    <property type="match status" value="1"/>
</dbReference>
<gene>
    <name evidence="9" type="ORF">QC820_12185</name>
</gene>
<keyword evidence="5 7" id="KW-1133">Transmembrane helix</keyword>
<keyword evidence="2" id="KW-1003">Cell membrane</keyword>
<dbReference type="GO" id="GO:0006508">
    <property type="term" value="P:proteolysis"/>
    <property type="evidence" value="ECO:0007669"/>
    <property type="project" value="UniProtKB-KW"/>
</dbReference>
<evidence type="ECO:0000256" key="4">
    <source>
        <dbReference type="ARBA" id="ARBA00022692"/>
    </source>
</evidence>
<feature type="domain" description="Peptidase S54 rhomboid" evidence="8">
    <location>
        <begin position="38"/>
        <end position="182"/>
    </location>
</feature>
<evidence type="ECO:0000259" key="8">
    <source>
        <dbReference type="Pfam" id="PF01694"/>
    </source>
</evidence>
<dbReference type="EC" id="3.4.21.-" evidence="9"/>
<dbReference type="Gene3D" id="1.20.1540.10">
    <property type="entry name" value="Rhomboid-like"/>
    <property type="match status" value="1"/>
</dbReference>
<sequence length="206" mass="22777">MSMTLLLVLVTTAVTLAAWVWPRLHAALVYWPPGVARGQCWRLLGHGFIHADGTHLLFNMITLYFFGTVMELVLTPRIGPFGFLLFYLSGLLVAILPTHLRHRHDMRFLSLGASGAVAALLFAYILLRPWSLLFVLFVPVPAILFAAAYVVYSLRAQRRGGDRINHSAHLWGGVWGVAFMLALEPALALRFLDAVTSPASGSLWQG</sequence>
<evidence type="ECO:0000256" key="1">
    <source>
        <dbReference type="ARBA" id="ARBA00004141"/>
    </source>
</evidence>
<reference evidence="9 10" key="1">
    <citation type="submission" date="2023-04" db="EMBL/GenBank/DDBJ databases">
        <title>A long-awaited taxogenomic arrangement of the family Halomonadaceae.</title>
        <authorList>
            <person name="De La Haba R."/>
            <person name="Chuvochina M."/>
            <person name="Wittouck S."/>
            <person name="Arahal D.R."/>
            <person name="Sanchez-Porro C."/>
            <person name="Hugenholtz P."/>
            <person name="Ventosa A."/>
        </authorList>
    </citation>
    <scope>NUCLEOTIDE SEQUENCE [LARGE SCALE GENOMIC DNA]</scope>
    <source>
        <strain evidence="9 10">DSM 17332</strain>
    </source>
</reference>
<keyword evidence="3" id="KW-0997">Cell inner membrane</keyword>
<keyword evidence="9" id="KW-0645">Protease</keyword>
<evidence type="ECO:0000256" key="3">
    <source>
        <dbReference type="ARBA" id="ARBA00022519"/>
    </source>
</evidence>
<feature type="transmembrane region" description="Helical" evidence="7">
    <location>
        <begin position="173"/>
        <end position="192"/>
    </location>
</feature>